<dbReference type="GeneID" id="87878371"/>
<name>A0AAJ0IBK7_9PEZI</name>
<evidence type="ECO:0000313" key="4">
    <source>
        <dbReference type="Proteomes" id="UP001285908"/>
    </source>
</evidence>
<dbReference type="EMBL" id="JAULSX010000003">
    <property type="protein sequence ID" value="KAK3495325.1"/>
    <property type="molecule type" value="Genomic_DNA"/>
</dbReference>
<proteinExistence type="predicted"/>
<keyword evidence="4" id="KW-1185">Reference proteome</keyword>
<dbReference type="AlphaFoldDB" id="A0AAJ0IBK7"/>
<gene>
    <name evidence="3" type="ORF">B0T23DRAFT_441087</name>
</gene>
<feature type="region of interest" description="Disordered" evidence="2">
    <location>
        <begin position="1"/>
        <end position="36"/>
    </location>
</feature>
<keyword evidence="1" id="KW-0175">Coiled coil</keyword>
<dbReference type="Proteomes" id="UP001285908">
    <property type="component" value="Unassembled WGS sequence"/>
</dbReference>
<sequence length="322" mass="35682">MSNPAPSHPSQAGSRGREQGGQGQSNITNYPRQPGWREPHCPRCAYRAANVGKALRKLIPTADKVQAFEIVGELSCAVSVGEEESGIMCDYCRNDKRAVEFHYPPGRGFEETSGRLWKSFLDLAGHCYNIDAQPNSWEIGLGEVEEASRQFLACWHELYRQYGKDLLQMSAHELTDVGCTSVVTVPGVEKPVAARPTSAGPRAVLESVLDQVQKMGKDFNNFATEFHKHAENTKTEIELLNDTTAQLEADFAQLQIQDKDLAISLEDHSVRLIREVKDLAQFVKAQGRTLTAVKIMVDRLAINFNKVANAALTPDTTGEQRQ</sequence>
<protein>
    <submittedName>
        <fullName evidence="3">Uncharacterized protein</fullName>
    </submittedName>
</protein>
<evidence type="ECO:0000313" key="3">
    <source>
        <dbReference type="EMBL" id="KAK3495325.1"/>
    </source>
</evidence>
<feature type="coiled-coil region" evidence="1">
    <location>
        <begin position="230"/>
        <end position="257"/>
    </location>
</feature>
<evidence type="ECO:0000256" key="1">
    <source>
        <dbReference type="SAM" id="Coils"/>
    </source>
</evidence>
<comment type="caution">
    <text evidence="3">The sequence shown here is derived from an EMBL/GenBank/DDBJ whole genome shotgun (WGS) entry which is preliminary data.</text>
</comment>
<dbReference type="RefSeq" id="XP_062694754.1">
    <property type="nucleotide sequence ID" value="XM_062840749.1"/>
</dbReference>
<organism evidence="3 4">
    <name type="scientific">Neurospora hispaniola</name>
    <dbReference type="NCBI Taxonomy" id="588809"/>
    <lineage>
        <taxon>Eukaryota</taxon>
        <taxon>Fungi</taxon>
        <taxon>Dikarya</taxon>
        <taxon>Ascomycota</taxon>
        <taxon>Pezizomycotina</taxon>
        <taxon>Sordariomycetes</taxon>
        <taxon>Sordariomycetidae</taxon>
        <taxon>Sordariales</taxon>
        <taxon>Sordariaceae</taxon>
        <taxon>Neurospora</taxon>
    </lineage>
</organism>
<accession>A0AAJ0IBK7</accession>
<reference evidence="3 4" key="1">
    <citation type="journal article" date="2023" name="Mol. Phylogenet. Evol.">
        <title>Genome-scale phylogeny and comparative genomics of the fungal order Sordariales.</title>
        <authorList>
            <person name="Hensen N."/>
            <person name="Bonometti L."/>
            <person name="Westerberg I."/>
            <person name="Brannstrom I.O."/>
            <person name="Guillou S."/>
            <person name="Cros-Aarteil S."/>
            <person name="Calhoun S."/>
            <person name="Haridas S."/>
            <person name="Kuo A."/>
            <person name="Mondo S."/>
            <person name="Pangilinan J."/>
            <person name="Riley R."/>
            <person name="LaButti K."/>
            <person name="Andreopoulos B."/>
            <person name="Lipzen A."/>
            <person name="Chen C."/>
            <person name="Yan M."/>
            <person name="Daum C."/>
            <person name="Ng V."/>
            <person name="Clum A."/>
            <person name="Steindorff A."/>
            <person name="Ohm R.A."/>
            <person name="Martin F."/>
            <person name="Silar P."/>
            <person name="Natvig D.O."/>
            <person name="Lalanne C."/>
            <person name="Gautier V."/>
            <person name="Ament-Velasquez S.L."/>
            <person name="Kruys A."/>
            <person name="Hutchinson M.I."/>
            <person name="Powell A.J."/>
            <person name="Barry K."/>
            <person name="Miller A.N."/>
            <person name="Grigoriev I.V."/>
            <person name="Debuchy R."/>
            <person name="Gladieux P."/>
            <person name="Hiltunen Thoren M."/>
            <person name="Johannesson H."/>
        </authorList>
    </citation>
    <scope>NUCLEOTIDE SEQUENCE [LARGE SCALE GENOMIC DNA]</scope>
    <source>
        <strain evidence="3 4">FGSC 10403</strain>
    </source>
</reference>
<evidence type="ECO:0000256" key="2">
    <source>
        <dbReference type="SAM" id="MobiDB-lite"/>
    </source>
</evidence>